<gene>
    <name evidence="2" type="ORF">CAPTEDRAFT_191816</name>
</gene>
<evidence type="ECO:0000313" key="3">
    <source>
        <dbReference type="EnsemblMetazoa" id="CapteP191816"/>
    </source>
</evidence>
<keyword evidence="4" id="KW-1185">Reference proteome</keyword>
<dbReference type="EMBL" id="KB307554">
    <property type="protein sequence ID" value="ELT98771.1"/>
    <property type="molecule type" value="Genomic_DNA"/>
</dbReference>
<reference evidence="3" key="3">
    <citation type="submission" date="2015-06" db="UniProtKB">
        <authorList>
            <consortium name="EnsemblMetazoa"/>
        </authorList>
    </citation>
    <scope>IDENTIFICATION</scope>
</reference>
<feature type="transmembrane region" description="Helical" evidence="1">
    <location>
        <begin position="142"/>
        <end position="158"/>
    </location>
</feature>
<reference evidence="2 4" key="2">
    <citation type="journal article" date="2013" name="Nature">
        <title>Insights into bilaterian evolution from three spiralian genomes.</title>
        <authorList>
            <person name="Simakov O."/>
            <person name="Marletaz F."/>
            <person name="Cho S.J."/>
            <person name="Edsinger-Gonzales E."/>
            <person name="Havlak P."/>
            <person name="Hellsten U."/>
            <person name="Kuo D.H."/>
            <person name="Larsson T."/>
            <person name="Lv J."/>
            <person name="Arendt D."/>
            <person name="Savage R."/>
            <person name="Osoegawa K."/>
            <person name="de Jong P."/>
            <person name="Grimwood J."/>
            <person name="Chapman J.A."/>
            <person name="Shapiro H."/>
            <person name="Aerts A."/>
            <person name="Otillar R.P."/>
            <person name="Terry A.Y."/>
            <person name="Boore J.L."/>
            <person name="Grigoriev I.V."/>
            <person name="Lindberg D.R."/>
            <person name="Seaver E.C."/>
            <person name="Weisblat D.A."/>
            <person name="Putnam N.H."/>
            <person name="Rokhsar D.S."/>
        </authorList>
    </citation>
    <scope>NUCLEOTIDE SEQUENCE</scope>
    <source>
        <strain evidence="2 4">I ESC-2004</strain>
    </source>
</reference>
<evidence type="ECO:0000313" key="2">
    <source>
        <dbReference type="EMBL" id="ELT98771.1"/>
    </source>
</evidence>
<dbReference type="EnsemblMetazoa" id="CapteT191816">
    <property type="protein sequence ID" value="CapteP191816"/>
    <property type="gene ID" value="CapteG191816"/>
</dbReference>
<accession>R7U504</accession>
<protein>
    <submittedName>
        <fullName evidence="2 3">Uncharacterized protein</fullName>
    </submittedName>
</protein>
<evidence type="ECO:0000313" key="4">
    <source>
        <dbReference type="Proteomes" id="UP000014760"/>
    </source>
</evidence>
<keyword evidence="1" id="KW-1133">Transmembrane helix</keyword>
<evidence type="ECO:0000256" key="1">
    <source>
        <dbReference type="SAM" id="Phobius"/>
    </source>
</evidence>
<dbReference type="HOGENOM" id="CLU_1662471_0_0_1"/>
<keyword evidence="1" id="KW-0472">Membrane</keyword>
<name>R7U504_CAPTE</name>
<sequence length="159" mass="18082">MNQNTLRGNSRFASDSWEWKFTQKKMKMQNKARYHWTNLDLEDEPDSDFEDDRGLSQDTLTVSVEPDFVRDNEHQLELGGSADIIESTEPEVNEVEGSIIDCGTLPDSESVGVSDEDLHVESENSQWLCNNVSLLADSKQDWFVGILFLIIIIMIIIAV</sequence>
<reference evidence="4" key="1">
    <citation type="submission" date="2012-12" db="EMBL/GenBank/DDBJ databases">
        <authorList>
            <person name="Hellsten U."/>
            <person name="Grimwood J."/>
            <person name="Chapman J.A."/>
            <person name="Shapiro H."/>
            <person name="Aerts A."/>
            <person name="Otillar R.P."/>
            <person name="Terry A.Y."/>
            <person name="Boore J.L."/>
            <person name="Simakov O."/>
            <person name="Marletaz F."/>
            <person name="Cho S.-J."/>
            <person name="Edsinger-Gonzales E."/>
            <person name="Havlak P."/>
            <person name="Kuo D.-H."/>
            <person name="Larsson T."/>
            <person name="Lv J."/>
            <person name="Arendt D."/>
            <person name="Savage R."/>
            <person name="Osoegawa K."/>
            <person name="de Jong P."/>
            <person name="Lindberg D.R."/>
            <person name="Seaver E.C."/>
            <person name="Weisblat D.A."/>
            <person name="Putnam N.H."/>
            <person name="Grigoriev I.V."/>
            <person name="Rokhsar D.S."/>
        </authorList>
    </citation>
    <scope>NUCLEOTIDE SEQUENCE</scope>
    <source>
        <strain evidence="4">I ESC-2004</strain>
    </source>
</reference>
<dbReference type="Proteomes" id="UP000014760">
    <property type="component" value="Unassembled WGS sequence"/>
</dbReference>
<proteinExistence type="predicted"/>
<organism evidence="2">
    <name type="scientific">Capitella teleta</name>
    <name type="common">Polychaete worm</name>
    <dbReference type="NCBI Taxonomy" id="283909"/>
    <lineage>
        <taxon>Eukaryota</taxon>
        <taxon>Metazoa</taxon>
        <taxon>Spiralia</taxon>
        <taxon>Lophotrochozoa</taxon>
        <taxon>Annelida</taxon>
        <taxon>Polychaeta</taxon>
        <taxon>Sedentaria</taxon>
        <taxon>Scolecida</taxon>
        <taxon>Capitellidae</taxon>
        <taxon>Capitella</taxon>
    </lineage>
</organism>
<keyword evidence="1" id="KW-0812">Transmembrane</keyword>
<dbReference type="AlphaFoldDB" id="R7U504"/>
<dbReference type="EMBL" id="AMQN01001997">
    <property type="status" value="NOT_ANNOTATED_CDS"/>
    <property type="molecule type" value="Genomic_DNA"/>
</dbReference>